<evidence type="ECO:0000256" key="1">
    <source>
        <dbReference type="ARBA" id="ARBA00004141"/>
    </source>
</evidence>
<dbReference type="FunCoup" id="A0A194XLZ3">
    <property type="interactions" value="46"/>
</dbReference>
<feature type="transmembrane region" description="Helical" evidence="5">
    <location>
        <begin position="403"/>
        <end position="432"/>
    </location>
</feature>
<keyword evidence="8" id="KW-1185">Reference proteome</keyword>
<comment type="subcellular location">
    <subcellularLocation>
        <location evidence="1">Membrane</location>
        <topology evidence="1">Multi-pass membrane protein</topology>
    </subcellularLocation>
</comment>
<feature type="transmembrane region" description="Helical" evidence="5">
    <location>
        <begin position="196"/>
        <end position="216"/>
    </location>
</feature>
<feature type="transmembrane region" description="Helical" evidence="5">
    <location>
        <begin position="108"/>
        <end position="132"/>
    </location>
</feature>
<evidence type="ECO:0000256" key="2">
    <source>
        <dbReference type="ARBA" id="ARBA00022692"/>
    </source>
</evidence>
<dbReference type="EMBL" id="KQ947408">
    <property type="protein sequence ID" value="KUJ21265.1"/>
    <property type="molecule type" value="Genomic_DNA"/>
</dbReference>
<dbReference type="RefSeq" id="XP_018075620.1">
    <property type="nucleotide sequence ID" value="XM_018208912.1"/>
</dbReference>
<evidence type="ECO:0000256" key="3">
    <source>
        <dbReference type="ARBA" id="ARBA00022989"/>
    </source>
</evidence>
<name>A0A194XLZ3_MOLSC</name>
<evidence type="ECO:0000256" key="4">
    <source>
        <dbReference type="ARBA" id="ARBA00023136"/>
    </source>
</evidence>
<proteinExistence type="predicted"/>
<feature type="transmembrane region" description="Helical" evidence="5">
    <location>
        <begin position="45"/>
        <end position="68"/>
    </location>
</feature>
<protein>
    <submittedName>
        <fullName evidence="7">MFS general substrate transporter</fullName>
    </submittedName>
</protein>
<dbReference type="InterPro" id="IPR011701">
    <property type="entry name" value="MFS"/>
</dbReference>
<sequence>MAAENRPLLPKNAPFGTTDAIESLTSSPKNVDEWKPSKRLRWVQIATWANIFLSGFDTTIALSTYAVIGSEFDAANQVSWISTAYLITATAFQPLYGSFSDILGRRDCFVASISLFLSGTTLCGLASSMWMLNIGRGMAGIGGGGLFTMATIILSDMVPFHKRGFYQAANNTVYGFGTACGASIGGLLASKLGWRFGFLFQIPICLFGIVIGYVLIPQNNSKLFPEQARSERVDNRERLKRLDILGAGNLIIGLAMLLAALNMGGNVVPWNSIRVIGFFVASTIFLCSFLLVETNMAQYPIIPMRMLRGRVAVVSIFLNVFAGMAVYSYMFLIPLFFQAVLLESPANVGVRLILPSIMFPIGGFVSGWIMSRWNLLAHLVRTGTVIVAAGCALAMIFNEKTSYWEYFACLLPVNFGQGLVYPSSLFLMLAGFTQKDQAIATSTVYLFRNVGSVMGVAIGSAIVQNALLKKLSASLADVPDAEKIIHAVRHSVEAICDISLEYRSVVITCYLDSLRYGFAACTFFAALAFLSSFFGKNSIQNR</sequence>
<dbReference type="Gene3D" id="1.20.1720.10">
    <property type="entry name" value="Multidrug resistance protein D"/>
    <property type="match status" value="1"/>
</dbReference>
<dbReference type="AlphaFoldDB" id="A0A194XLZ3"/>
<feature type="transmembrane region" description="Helical" evidence="5">
    <location>
        <begin position="444"/>
        <end position="463"/>
    </location>
</feature>
<dbReference type="SUPFAM" id="SSF103473">
    <property type="entry name" value="MFS general substrate transporter"/>
    <property type="match status" value="1"/>
</dbReference>
<keyword evidence="2 5" id="KW-0812">Transmembrane</keyword>
<feature type="transmembrane region" description="Helical" evidence="5">
    <location>
        <begin position="516"/>
        <end position="535"/>
    </location>
</feature>
<dbReference type="GO" id="GO:0000329">
    <property type="term" value="C:fungal-type vacuole membrane"/>
    <property type="evidence" value="ECO:0007669"/>
    <property type="project" value="TreeGrafter"/>
</dbReference>
<accession>A0A194XLZ3</accession>
<dbReference type="GO" id="GO:0015174">
    <property type="term" value="F:basic amino acid transmembrane transporter activity"/>
    <property type="evidence" value="ECO:0007669"/>
    <property type="project" value="TreeGrafter"/>
</dbReference>
<dbReference type="KEGG" id="psco:LY89DRAFT_577724"/>
<organism evidence="7 8">
    <name type="scientific">Mollisia scopiformis</name>
    <name type="common">Conifer needle endophyte fungus</name>
    <name type="synonym">Phialocephala scopiformis</name>
    <dbReference type="NCBI Taxonomy" id="149040"/>
    <lineage>
        <taxon>Eukaryota</taxon>
        <taxon>Fungi</taxon>
        <taxon>Dikarya</taxon>
        <taxon>Ascomycota</taxon>
        <taxon>Pezizomycotina</taxon>
        <taxon>Leotiomycetes</taxon>
        <taxon>Helotiales</taxon>
        <taxon>Mollisiaceae</taxon>
        <taxon>Mollisia</taxon>
    </lineage>
</organism>
<evidence type="ECO:0000313" key="8">
    <source>
        <dbReference type="Proteomes" id="UP000070700"/>
    </source>
</evidence>
<feature type="transmembrane region" description="Helical" evidence="5">
    <location>
        <begin position="349"/>
        <end position="369"/>
    </location>
</feature>
<feature type="transmembrane region" description="Helical" evidence="5">
    <location>
        <begin position="273"/>
        <end position="292"/>
    </location>
</feature>
<feature type="transmembrane region" description="Helical" evidence="5">
    <location>
        <begin position="74"/>
        <end position="96"/>
    </location>
</feature>
<feature type="transmembrane region" description="Helical" evidence="5">
    <location>
        <begin position="138"/>
        <end position="160"/>
    </location>
</feature>
<dbReference type="Pfam" id="PF07690">
    <property type="entry name" value="MFS_1"/>
    <property type="match status" value="1"/>
</dbReference>
<dbReference type="PANTHER" id="PTHR23501:SF81">
    <property type="entry name" value="VACUOLAR BASIC AMINO ACID TRANSPORTER 2"/>
    <property type="match status" value="1"/>
</dbReference>
<dbReference type="PROSITE" id="PS50850">
    <property type="entry name" value="MFS"/>
    <property type="match status" value="1"/>
</dbReference>
<dbReference type="InterPro" id="IPR036259">
    <property type="entry name" value="MFS_trans_sf"/>
</dbReference>
<feature type="domain" description="Major facilitator superfamily (MFS) profile" evidence="6">
    <location>
        <begin position="43"/>
        <end position="542"/>
    </location>
</feature>
<evidence type="ECO:0000259" key="6">
    <source>
        <dbReference type="PROSITE" id="PS50850"/>
    </source>
</evidence>
<feature type="transmembrane region" description="Helical" evidence="5">
    <location>
        <begin position="313"/>
        <end position="337"/>
    </location>
</feature>
<dbReference type="Proteomes" id="UP000070700">
    <property type="component" value="Unassembled WGS sequence"/>
</dbReference>
<dbReference type="OrthoDB" id="6770063at2759"/>
<gene>
    <name evidence="7" type="ORF">LY89DRAFT_577724</name>
</gene>
<dbReference type="Gene3D" id="1.20.1250.20">
    <property type="entry name" value="MFS general substrate transporter like domains"/>
    <property type="match status" value="1"/>
</dbReference>
<dbReference type="PANTHER" id="PTHR23501">
    <property type="entry name" value="MAJOR FACILITATOR SUPERFAMILY"/>
    <property type="match status" value="1"/>
</dbReference>
<dbReference type="GeneID" id="28818638"/>
<keyword evidence="3 5" id="KW-1133">Transmembrane helix</keyword>
<feature type="transmembrane region" description="Helical" evidence="5">
    <location>
        <begin position="376"/>
        <end position="397"/>
    </location>
</feature>
<dbReference type="InterPro" id="IPR020846">
    <property type="entry name" value="MFS_dom"/>
</dbReference>
<keyword evidence="4 5" id="KW-0472">Membrane</keyword>
<evidence type="ECO:0000313" key="7">
    <source>
        <dbReference type="EMBL" id="KUJ21265.1"/>
    </source>
</evidence>
<feature type="transmembrane region" description="Helical" evidence="5">
    <location>
        <begin position="172"/>
        <end position="190"/>
    </location>
</feature>
<reference evidence="7 8" key="1">
    <citation type="submission" date="2015-10" db="EMBL/GenBank/DDBJ databases">
        <title>Full genome of DAOMC 229536 Phialocephala scopiformis, a fungal endophyte of spruce producing the potent anti-insectan compound rugulosin.</title>
        <authorList>
            <consortium name="DOE Joint Genome Institute"/>
            <person name="Walker A.K."/>
            <person name="Frasz S.L."/>
            <person name="Seifert K.A."/>
            <person name="Miller J.D."/>
            <person name="Mondo S.J."/>
            <person name="Labutti K."/>
            <person name="Lipzen A."/>
            <person name="Dockter R."/>
            <person name="Kennedy M."/>
            <person name="Grigoriev I.V."/>
            <person name="Spatafora J.W."/>
        </authorList>
    </citation>
    <scope>NUCLEOTIDE SEQUENCE [LARGE SCALE GENOMIC DNA]</scope>
    <source>
        <strain evidence="7 8">CBS 120377</strain>
    </source>
</reference>
<dbReference type="InParanoid" id="A0A194XLZ3"/>
<feature type="transmembrane region" description="Helical" evidence="5">
    <location>
        <begin position="242"/>
        <end position="261"/>
    </location>
</feature>
<evidence type="ECO:0000256" key="5">
    <source>
        <dbReference type="SAM" id="Phobius"/>
    </source>
</evidence>